<dbReference type="Proteomes" id="UP000664940">
    <property type="component" value="Unassembled WGS sequence"/>
</dbReference>
<evidence type="ECO:0000256" key="6">
    <source>
        <dbReference type="ARBA" id="ARBA00022729"/>
    </source>
</evidence>
<feature type="signal peptide" evidence="11">
    <location>
        <begin position="1"/>
        <end position="22"/>
    </location>
</feature>
<dbReference type="InterPro" id="IPR026197">
    <property type="entry name" value="SCG3"/>
</dbReference>
<name>A0A834BPN0_9CHIR</name>
<dbReference type="PANTHER" id="PTHR17388:SF2">
    <property type="entry name" value="SECRETOGRANIN-3"/>
    <property type="match status" value="1"/>
</dbReference>
<evidence type="ECO:0000256" key="8">
    <source>
        <dbReference type="ARBA" id="ARBA00023329"/>
    </source>
</evidence>
<protein>
    <recommendedName>
        <fullName evidence="3">Secretogranin-3</fullName>
    </recommendedName>
    <alternativeName>
        <fullName evidence="9">Secretogranin III</fullName>
    </alternativeName>
</protein>
<evidence type="ECO:0000256" key="4">
    <source>
        <dbReference type="ARBA" id="ARBA00022525"/>
    </source>
</evidence>
<evidence type="ECO:0000313" key="12">
    <source>
        <dbReference type="EMBL" id="KAF6132734.1"/>
    </source>
</evidence>
<feature type="chain" id="PRO_5032270715" description="Secretogranin-3" evidence="11">
    <location>
        <begin position="23"/>
        <end position="419"/>
    </location>
</feature>
<feature type="compositionally biased region" description="Basic and acidic residues" evidence="10">
    <location>
        <begin position="315"/>
        <end position="357"/>
    </location>
</feature>
<evidence type="ECO:0000256" key="5">
    <source>
        <dbReference type="ARBA" id="ARBA00022685"/>
    </source>
</evidence>
<dbReference type="Pfam" id="PF15467">
    <property type="entry name" value="SGIII"/>
    <property type="match status" value="2"/>
</dbReference>
<evidence type="ECO:0000256" key="3">
    <source>
        <dbReference type="ARBA" id="ARBA00013655"/>
    </source>
</evidence>
<evidence type="ECO:0000256" key="10">
    <source>
        <dbReference type="SAM" id="MobiDB-lite"/>
    </source>
</evidence>
<reference evidence="12 13" key="1">
    <citation type="journal article" date="2020" name="Nature">
        <title>Six reference-quality genomes reveal evolution of bat adaptations.</title>
        <authorList>
            <person name="Jebb D."/>
            <person name="Huang Z."/>
            <person name="Pippel M."/>
            <person name="Hughes G.M."/>
            <person name="Lavrichenko K."/>
            <person name="Devanna P."/>
            <person name="Winkler S."/>
            <person name="Jermiin L.S."/>
            <person name="Skirmuntt E.C."/>
            <person name="Katzourakis A."/>
            <person name="Burkitt-Gray L."/>
            <person name="Ray D.A."/>
            <person name="Sullivan K.A.M."/>
            <person name="Roscito J.G."/>
            <person name="Kirilenko B.M."/>
            <person name="Davalos L.M."/>
            <person name="Corthals A.P."/>
            <person name="Power M.L."/>
            <person name="Jones G."/>
            <person name="Ransome R.D."/>
            <person name="Dechmann D.K.N."/>
            <person name="Locatelli A.G."/>
            <person name="Puechmaille S.J."/>
            <person name="Fedrigo O."/>
            <person name="Jarvis E.D."/>
            <person name="Hiller M."/>
            <person name="Vernes S.C."/>
            <person name="Myers E.W."/>
            <person name="Teeling E.C."/>
        </authorList>
    </citation>
    <scope>NUCLEOTIDE SEQUENCE [LARGE SCALE GENOMIC DNA]</scope>
    <source>
        <strain evidence="12">Bat1K_MPI-CBG_1</strain>
    </source>
</reference>
<evidence type="ECO:0000256" key="2">
    <source>
        <dbReference type="ARBA" id="ARBA00004613"/>
    </source>
</evidence>
<keyword evidence="8" id="KW-0968">Cytoplasmic vesicle</keyword>
<evidence type="ECO:0000256" key="9">
    <source>
        <dbReference type="ARBA" id="ARBA00033446"/>
    </source>
</evidence>
<gene>
    <name evidence="12" type="ORF">HJG60_016889</name>
</gene>
<keyword evidence="5" id="KW-0165">Cleavage on pair of basic residues</keyword>
<dbReference type="GO" id="GO:0030667">
    <property type="term" value="C:secretory granule membrane"/>
    <property type="evidence" value="ECO:0007669"/>
    <property type="project" value="TreeGrafter"/>
</dbReference>
<dbReference type="PANTHER" id="PTHR17388">
    <property type="entry name" value="SECRETOGRANIN III"/>
    <property type="match status" value="1"/>
</dbReference>
<keyword evidence="4" id="KW-0964">Secreted</keyword>
<dbReference type="GO" id="GO:0033366">
    <property type="term" value="P:protein localization to secretory granule"/>
    <property type="evidence" value="ECO:0007669"/>
    <property type="project" value="TreeGrafter"/>
</dbReference>
<dbReference type="AlphaFoldDB" id="A0A834BPN0"/>
<organism evidence="12 13">
    <name type="scientific">Phyllostomus discolor</name>
    <name type="common">pale spear-nosed bat</name>
    <dbReference type="NCBI Taxonomy" id="89673"/>
    <lineage>
        <taxon>Eukaryota</taxon>
        <taxon>Metazoa</taxon>
        <taxon>Chordata</taxon>
        <taxon>Craniata</taxon>
        <taxon>Vertebrata</taxon>
        <taxon>Euteleostomi</taxon>
        <taxon>Mammalia</taxon>
        <taxon>Eutheria</taxon>
        <taxon>Laurasiatheria</taxon>
        <taxon>Chiroptera</taxon>
        <taxon>Yangochiroptera</taxon>
        <taxon>Phyllostomidae</taxon>
        <taxon>Phyllostominae</taxon>
        <taxon>Phyllostomus</taxon>
    </lineage>
</organism>
<comment type="caution">
    <text evidence="12">The sequence shown here is derived from an EMBL/GenBank/DDBJ whole genome shotgun (WGS) entry which is preliminary data.</text>
</comment>
<dbReference type="GO" id="GO:0030658">
    <property type="term" value="C:transport vesicle membrane"/>
    <property type="evidence" value="ECO:0007669"/>
    <property type="project" value="UniProtKB-SubCell"/>
</dbReference>
<feature type="region of interest" description="Disordered" evidence="10">
    <location>
        <begin position="308"/>
        <end position="357"/>
    </location>
</feature>
<evidence type="ECO:0000256" key="11">
    <source>
        <dbReference type="SAM" id="SignalP"/>
    </source>
</evidence>
<evidence type="ECO:0000256" key="1">
    <source>
        <dbReference type="ARBA" id="ARBA00004268"/>
    </source>
</evidence>
<dbReference type="EMBL" id="JABVXQ010000001">
    <property type="protein sequence ID" value="KAF6132734.1"/>
    <property type="molecule type" value="Genomic_DNA"/>
</dbReference>
<proteinExistence type="predicted"/>
<evidence type="ECO:0000313" key="13">
    <source>
        <dbReference type="Proteomes" id="UP000664940"/>
    </source>
</evidence>
<keyword evidence="6 11" id="KW-0732">Signal</keyword>
<accession>A0A834BPN0</accession>
<evidence type="ECO:0000256" key="7">
    <source>
        <dbReference type="ARBA" id="ARBA00023136"/>
    </source>
</evidence>
<comment type="subcellular location">
    <subcellularLocation>
        <location evidence="1">Cytoplasmic vesicle</location>
        <location evidence="1">Secretory vesicle membrane</location>
        <topology evidence="1">Peripheral membrane protein</topology>
    </subcellularLocation>
    <subcellularLocation>
        <location evidence="2">Secreted</location>
    </subcellularLocation>
</comment>
<dbReference type="GO" id="GO:0005576">
    <property type="term" value="C:extracellular region"/>
    <property type="evidence" value="ECO:0007669"/>
    <property type="project" value="UniProtKB-SubCell"/>
</dbReference>
<keyword evidence="7" id="KW-0472">Membrane</keyword>
<sequence>MGFLWTGTWILVLVVHSSPIQAFPKPGGIQDKPVHNRELSAERPLNEQIAEAEADKIKQTYSPENKPSESNYSFVDNLNLLKAITEKEKIEKERQSIRSSPYDNKLNMEDVDSTKNRRLIDDYDSTKSGLDQKFQDDPDGLHQLDGTPLTAEDIVQKIATRIYEENDRGVFDKIVSKLLNLGLTPMAAIQDGFANGENDETVSNTLTLTNGLERRTKTYSEDNFEELQYFPNFYALLKSIDSEKEAKEKETLITIMKTLIDFVKMMVKYGTISPEEGVSYLENLDETIALQTKSKLEKNFTDNISKLFPAPSMQSHEETDSTKQEAAKMEKEYGTLKDSTKDDNPGGKTDEPKGKTEAYLEAIRKNIEWLKKHNKKGNKEDYDLSKMRDFINQQTDAYVEKGILDKEEADAIKRIYSSL</sequence>